<dbReference type="Gene3D" id="1.10.1740.100">
    <property type="entry name" value="Set2, Rpb1 interacting domain"/>
    <property type="match status" value="1"/>
</dbReference>
<comment type="subcellular location">
    <subcellularLocation>
        <location evidence="1">Nucleus</location>
    </subcellularLocation>
</comment>
<accession>A0A813Y4U8</accession>
<feature type="compositionally biased region" description="Basic and acidic residues" evidence="10">
    <location>
        <begin position="842"/>
        <end position="863"/>
    </location>
</feature>
<sequence length="1228" mass="138998">MPTGAGKSLCYQFPAVYRDGISIVISPLLALIQDQVEALNSKNIVTSTLNSTLSQQEKKQVLIDLCQKQPKTKLLYVTPELAATTSFRDIISKVHKRNLLNYLIIDEAHCVSQWGHDFRPDYLKLGSLHESLSNVPCVAVTATASSKVIDDIFTSLHLNQPVSKFQSSVFRSNLFYEICFKELLPDPFNDLCQFIRDSNLKFSDQGESCSGIVYCRTRDSCTDLAQKLTQTKCCMAKAYHAGLSNTTRNQIQADWMKGTTHIICATISFGMGIDKADVRFVVHWDLAKSISGYYQESGRGGRDGKLSICRLYYSLKEKDTQLFLINQEINDRKLSDERKISMLEGFNALVDYCEQVVCRHGVICSYFGEEGKTCLTMCDVCKQRIDVERNINQLKVYQKKQMDNAVNRSTMRASTIGVNRFESADNMYGGGRRGAKRDYIEYGATNDNEYYPSKDGDEDKEARMKLVQNELKRRRGDVQKKSNDWIAASENCPLIDANSQKIPEVNIPLREHCFKVLKDQLVINYCQHYAGNAVQKKMSETICHDKAACLEYLVFSTTKNKAMYKTRIMTKTSEIKKATSDNSEIYFVDTSTYNSKSTSKSSLLLSDNEQEVKTPKRKLSEIFSTTQEEIKDNNDSSEISTINDEPIRKIFKLDENESVSLSPTNTSLIDQEQIICKIDTNEKLEVPSNDSSISFHDTIESEQTSKTEEENISKMTEKREQPIQKFVDLFNNHLEAKTQNISNEEISLTEEIKSLTIPSLLEENQSIANDTLNRSRSPSISSSSLHSSNDSLKIEDLDNDDDFEKLFTNRKQSHTSQLLSPIKQKKNKSKKSKHGHRHNHPKSPDIVRSKKKDLNNRSKDKYSNKNNEQLKPQKKQKSENPQNGVLTAKKIDSSRLLKQPLHQSVSTSHNRQLSVSSSNNNDKNDRHNRRPSLPSIGSSSSTSVTGDAKGKLARGTFKKCLEEQISFLRQQLSEPTSIGSPPTSRDKELNESANDGDDNISRERKPSLDERIRNLLGTVEFNHQDSSCGTLNNINNPVDDDEFFSSLITEPLIRTTRPNRSLSSSSNGSHTIKKLNDSVNNNNRSMVNGEINTDDDEDEEDDDGLDDNNRNTVSKNKHVSFAGNDSIQLFQSSKKPVKRSKESKRPVNIKTISEVVVEILNPFYQANRFSTKELFKTLAKRISQYLLTKDCQNIDAVRMDAKSLIKPAFRNKHSKITTLADLKKIVPD</sequence>
<keyword evidence="17" id="KW-1185">Reference proteome</keyword>
<dbReference type="Pfam" id="PF16124">
    <property type="entry name" value="RecQ_Zn_bind"/>
    <property type="match status" value="1"/>
</dbReference>
<evidence type="ECO:0000259" key="11">
    <source>
        <dbReference type="PROSITE" id="PS51192"/>
    </source>
</evidence>
<feature type="region of interest" description="Disordered" evidence="10">
    <location>
        <begin position="769"/>
        <end position="796"/>
    </location>
</feature>
<evidence type="ECO:0000256" key="3">
    <source>
        <dbReference type="ARBA" id="ARBA00022741"/>
    </source>
</evidence>
<dbReference type="SMART" id="SM00490">
    <property type="entry name" value="HELICc"/>
    <property type="match status" value="1"/>
</dbReference>
<dbReference type="SUPFAM" id="SSF52540">
    <property type="entry name" value="P-loop containing nucleoside triphosphate hydrolases"/>
    <property type="match status" value="1"/>
</dbReference>
<evidence type="ECO:0000256" key="5">
    <source>
        <dbReference type="ARBA" id="ARBA00022806"/>
    </source>
</evidence>
<dbReference type="EMBL" id="CAJOBC010001192">
    <property type="protein sequence ID" value="CAF3662497.1"/>
    <property type="molecule type" value="Genomic_DNA"/>
</dbReference>
<feature type="compositionally biased region" description="Basic residues" evidence="10">
    <location>
        <begin position="823"/>
        <end position="841"/>
    </location>
</feature>
<dbReference type="GO" id="GO:0003676">
    <property type="term" value="F:nucleic acid binding"/>
    <property type="evidence" value="ECO:0007669"/>
    <property type="project" value="InterPro"/>
</dbReference>
<dbReference type="InterPro" id="IPR011545">
    <property type="entry name" value="DEAD/DEAH_box_helicase_dom"/>
</dbReference>
<evidence type="ECO:0000313" key="14">
    <source>
        <dbReference type="EMBL" id="CAF0875588.1"/>
    </source>
</evidence>
<feature type="region of interest" description="Disordered" evidence="10">
    <location>
        <begin position="809"/>
        <end position="951"/>
    </location>
</feature>
<feature type="region of interest" description="Disordered" evidence="10">
    <location>
        <begin position="1056"/>
        <end position="1118"/>
    </location>
</feature>
<keyword evidence="3" id="KW-0547">Nucleotide-binding</keyword>
<dbReference type="InterPro" id="IPR027417">
    <property type="entry name" value="P-loop_NTPase"/>
</dbReference>
<feature type="compositionally biased region" description="Basic and acidic residues" evidence="10">
    <location>
        <begin position="999"/>
        <end position="1008"/>
    </location>
</feature>
<evidence type="ECO:0000256" key="9">
    <source>
        <dbReference type="ARBA" id="ARBA00034808"/>
    </source>
</evidence>
<feature type="compositionally biased region" description="Low complexity" evidence="10">
    <location>
        <begin position="932"/>
        <end position="943"/>
    </location>
</feature>
<dbReference type="GO" id="GO:0005737">
    <property type="term" value="C:cytoplasm"/>
    <property type="evidence" value="ECO:0007669"/>
    <property type="project" value="TreeGrafter"/>
</dbReference>
<dbReference type="PROSITE" id="PS51194">
    <property type="entry name" value="HELICASE_CTER"/>
    <property type="match status" value="1"/>
</dbReference>
<evidence type="ECO:0000256" key="2">
    <source>
        <dbReference type="ARBA" id="ARBA00005446"/>
    </source>
</evidence>
<dbReference type="Pfam" id="PF00271">
    <property type="entry name" value="Helicase_C"/>
    <property type="match status" value="1"/>
</dbReference>
<feature type="domain" description="Helicase ATP-binding" evidence="11">
    <location>
        <begin position="1"/>
        <end position="162"/>
    </location>
</feature>
<organism evidence="14 17">
    <name type="scientific">Didymodactylos carnosus</name>
    <dbReference type="NCBI Taxonomy" id="1234261"/>
    <lineage>
        <taxon>Eukaryota</taxon>
        <taxon>Metazoa</taxon>
        <taxon>Spiralia</taxon>
        <taxon>Gnathifera</taxon>
        <taxon>Rotifera</taxon>
        <taxon>Eurotatoria</taxon>
        <taxon>Bdelloidea</taxon>
        <taxon>Philodinida</taxon>
        <taxon>Philodinidae</taxon>
        <taxon>Didymodactylos</taxon>
    </lineage>
</organism>
<feature type="region of interest" description="Disordered" evidence="10">
    <location>
        <begin position="700"/>
        <end position="719"/>
    </location>
</feature>
<comment type="similarity">
    <text evidence="2">Belongs to the helicase family. RecQ subfamily.</text>
</comment>
<dbReference type="GO" id="GO:0016787">
    <property type="term" value="F:hydrolase activity"/>
    <property type="evidence" value="ECO:0007669"/>
    <property type="project" value="UniProtKB-KW"/>
</dbReference>
<evidence type="ECO:0000313" key="17">
    <source>
        <dbReference type="Proteomes" id="UP000663829"/>
    </source>
</evidence>
<dbReference type="PROSITE" id="PS51192">
    <property type="entry name" value="HELICASE_ATP_BIND_1"/>
    <property type="match status" value="1"/>
</dbReference>
<dbReference type="EMBL" id="CAJOBA010000188">
    <property type="protein sequence ID" value="CAF3512121.1"/>
    <property type="molecule type" value="Genomic_DNA"/>
</dbReference>
<dbReference type="InterPro" id="IPR013257">
    <property type="entry name" value="SRI"/>
</dbReference>
<dbReference type="InterPro" id="IPR038190">
    <property type="entry name" value="SRI_sf"/>
</dbReference>
<protein>
    <recommendedName>
        <fullName evidence="9">DNA 3'-5' helicase</fullName>
        <ecNumber evidence="9">5.6.2.4</ecNumber>
    </recommendedName>
</protein>
<dbReference type="EC" id="5.6.2.4" evidence="9"/>
<dbReference type="Proteomes" id="UP000663829">
    <property type="component" value="Unassembled WGS sequence"/>
</dbReference>
<evidence type="ECO:0000256" key="8">
    <source>
        <dbReference type="ARBA" id="ARBA00034617"/>
    </source>
</evidence>
<evidence type="ECO:0000313" key="16">
    <source>
        <dbReference type="EMBL" id="CAF3662497.1"/>
    </source>
</evidence>
<comment type="catalytic activity">
    <reaction evidence="8">
        <text>Couples ATP hydrolysis with the unwinding of duplex DNA by translocating in the 3'-5' direction.</text>
        <dbReference type="EC" id="5.6.2.4"/>
    </reaction>
</comment>
<comment type="caution">
    <text evidence="14">The sequence shown here is derived from an EMBL/GenBank/DDBJ whole genome shotgun (WGS) entry which is preliminary data.</text>
</comment>
<dbReference type="OrthoDB" id="10261556at2759"/>
<keyword evidence="5" id="KW-0347">Helicase</keyword>
<dbReference type="GO" id="GO:0005634">
    <property type="term" value="C:nucleus"/>
    <property type="evidence" value="ECO:0007669"/>
    <property type="project" value="TreeGrafter"/>
</dbReference>
<dbReference type="InterPro" id="IPR001650">
    <property type="entry name" value="Helicase_C-like"/>
</dbReference>
<dbReference type="NCBIfam" id="TIGR00614">
    <property type="entry name" value="recQ_fam"/>
    <property type="match status" value="1"/>
</dbReference>
<dbReference type="InterPro" id="IPR032284">
    <property type="entry name" value="RecQ_Zn-bd"/>
</dbReference>
<dbReference type="GO" id="GO:0006355">
    <property type="term" value="P:regulation of DNA-templated transcription"/>
    <property type="evidence" value="ECO:0007669"/>
    <property type="project" value="InterPro"/>
</dbReference>
<feature type="compositionally biased region" description="Polar residues" evidence="10">
    <location>
        <begin position="901"/>
        <end position="915"/>
    </location>
</feature>
<dbReference type="InterPro" id="IPR004589">
    <property type="entry name" value="DNA_helicase_ATP-dep_RecQ"/>
</dbReference>
<dbReference type="Pfam" id="PF08236">
    <property type="entry name" value="SRI"/>
    <property type="match status" value="1"/>
</dbReference>
<dbReference type="EMBL" id="CAJNOK010000188">
    <property type="protein sequence ID" value="CAF0735464.1"/>
    <property type="molecule type" value="Genomic_DNA"/>
</dbReference>
<dbReference type="EMBL" id="CAJNOQ010001192">
    <property type="protein sequence ID" value="CAF0875588.1"/>
    <property type="molecule type" value="Genomic_DNA"/>
</dbReference>
<dbReference type="GO" id="GO:0005694">
    <property type="term" value="C:chromosome"/>
    <property type="evidence" value="ECO:0007669"/>
    <property type="project" value="InterPro"/>
</dbReference>
<evidence type="ECO:0000256" key="4">
    <source>
        <dbReference type="ARBA" id="ARBA00022801"/>
    </source>
</evidence>
<dbReference type="SMART" id="SM00487">
    <property type="entry name" value="DEXDc"/>
    <property type="match status" value="1"/>
</dbReference>
<dbReference type="Gene3D" id="6.10.250.3140">
    <property type="match status" value="1"/>
</dbReference>
<dbReference type="GO" id="GO:0005524">
    <property type="term" value="F:ATP binding"/>
    <property type="evidence" value="ECO:0007669"/>
    <property type="project" value="UniProtKB-KW"/>
</dbReference>
<dbReference type="GO" id="GO:0000724">
    <property type="term" value="P:double-strand break repair via homologous recombination"/>
    <property type="evidence" value="ECO:0007669"/>
    <property type="project" value="TreeGrafter"/>
</dbReference>
<dbReference type="AlphaFoldDB" id="A0A813Y4U8"/>
<dbReference type="Proteomes" id="UP000677228">
    <property type="component" value="Unassembled WGS sequence"/>
</dbReference>
<evidence type="ECO:0000256" key="10">
    <source>
        <dbReference type="SAM" id="MobiDB-lite"/>
    </source>
</evidence>
<dbReference type="Proteomes" id="UP000682733">
    <property type="component" value="Unassembled WGS sequence"/>
</dbReference>
<gene>
    <name evidence="14" type="ORF">GPM918_LOCUS7333</name>
    <name evidence="13" type="ORF">OVA965_LOCUS1109</name>
    <name evidence="16" type="ORF">SRO942_LOCUS7333</name>
    <name evidence="15" type="ORF">TMI583_LOCUS1110</name>
</gene>
<evidence type="ECO:0000256" key="6">
    <source>
        <dbReference type="ARBA" id="ARBA00022840"/>
    </source>
</evidence>
<keyword evidence="6" id="KW-0067">ATP-binding</keyword>
<reference evidence="14" key="1">
    <citation type="submission" date="2021-02" db="EMBL/GenBank/DDBJ databases">
        <authorList>
            <person name="Nowell W R."/>
        </authorList>
    </citation>
    <scope>NUCLEOTIDE SEQUENCE</scope>
</reference>
<feature type="compositionally biased region" description="Polar residues" evidence="10">
    <location>
        <begin position="971"/>
        <end position="983"/>
    </location>
</feature>
<feature type="compositionally biased region" description="Polar residues" evidence="10">
    <location>
        <begin position="1077"/>
        <end position="1086"/>
    </location>
</feature>
<dbReference type="Proteomes" id="UP000681722">
    <property type="component" value="Unassembled WGS sequence"/>
</dbReference>
<dbReference type="GO" id="GO:0009378">
    <property type="term" value="F:four-way junction helicase activity"/>
    <property type="evidence" value="ECO:0007669"/>
    <property type="project" value="TreeGrafter"/>
</dbReference>
<proteinExistence type="inferred from homology"/>
<dbReference type="Gene3D" id="3.40.50.300">
    <property type="entry name" value="P-loop containing nucleotide triphosphate hydrolases"/>
    <property type="match status" value="2"/>
</dbReference>
<evidence type="ECO:0000313" key="15">
    <source>
        <dbReference type="EMBL" id="CAF3512121.1"/>
    </source>
</evidence>
<evidence type="ECO:0000256" key="7">
    <source>
        <dbReference type="ARBA" id="ARBA00023242"/>
    </source>
</evidence>
<keyword evidence="7" id="KW-0539">Nucleus</keyword>
<feature type="compositionally biased region" description="Acidic residues" evidence="10">
    <location>
        <begin position="1092"/>
        <end position="1106"/>
    </location>
</feature>
<keyword evidence="4" id="KW-0378">Hydrolase</keyword>
<evidence type="ECO:0000259" key="12">
    <source>
        <dbReference type="PROSITE" id="PS51194"/>
    </source>
</evidence>
<dbReference type="InterPro" id="IPR014001">
    <property type="entry name" value="Helicase_ATP-bd"/>
</dbReference>
<dbReference type="Gene3D" id="6.10.250.2460">
    <property type="match status" value="1"/>
</dbReference>
<dbReference type="PANTHER" id="PTHR13710">
    <property type="entry name" value="DNA HELICASE RECQ FAMILY MEMBER"/>
    <property type="match status" value="1"/>
</dbReference>
<dbReference type="PANTHER" id="PTHR13710:SF152">
    <property type="entry name" value="ATP-DEPENDENT DNA HELICASE Q5"/>
    <property type="match status" value="1"/>
</dbReference>
<dbReference type="Pfam" id="PF00270">
    <property type="entry name" value="DEAD"/>
    <property type="match status" value="1"/>
</dbReference>
<dbReference type="GO" id="GO:0043138">
    <property type="term" value="F:3'-5' DNA helicase activity"/>
    <property type="evidence" value="ECO:0007669"/>
    <property type="project" value="UniProtKB-EC"/>
</dbReference>
<dbReference type="CDD" id="cd18794">
    <property type="entry name" value="SF2_C_RecQ"/>
    <property type="match status" value="1"/>
</dbReference>
<evidence type="ECO:0000256" key="1">
    <source>
        <dbReference type="ARBA" id="ARBA00004123"/>
    </source>
</evidence>
<evidence type="ECO:0000313" key="13">
    <source>
        <dbReference type="EMBL" id="CAF0735464.1"/>
    </source>
</evidence>
<feature type="domain" description="Helicase C-terminal" evidence="12">
    <location>
        <begin position="201"/>
        <end position="346"/>
    </location>
</feature>
<feature type="region of interest" description="Disordered" evidence="10">
    <location>
        <begin position="971"/>
        <end position="1008"/>
    </location>
</feature>
<name>A0A813Y4U8_9BILA</name>
<feature type="compositionally biased region" description="Low complexity" evidence="10">
    <location>
        <begin position="775"/>
        <end position="791"/>
    </location>
</feature>